<organism evidence="2 3">
    <name type="scientific">Heterorhabditis bacteriophora</name>
    <name type="common">Entomopathogenic nematode worm</name>
    <dbReference type="NCBI Taxonomy" id="37862"/>
    <lineage>
        <taxon>Eukaryota</taxon>
        <taxon>Metazoa</taxon>
        <taxon>Ecdysozoa</taxon>
        <taxon>Nematoda</taxon>
        <taxon>Chromadorea</taxon>
        <taxon>Rhabditida</taxon>
        <taxon>Rhabditina</taxon>
        <taxon>Rhabditomorpha</taxon>
        <taxon>Strongyloidea</taxon>
        <taxon>Heterorhabditidae</taxon>
        <taxon>Heterorhabditis</taxon>
    </lineage>
</organism>
<dbReference type="WBParaSite" id="Hba_01708">
    <property type="protein sequence ID" value="Hba_01708"/>
    <property type="gene ID" value="Hba_01708"/>
</dbReference>
<sequence>MGLGSYIRSVRIEGALCFRPDLVTFQHLSLILFHIIACLFILCYLSKINFSNSIVPSQLRSIVIRSDSIPYIISNPHYSILTKFFQFLREKFNIRKVVAITP</sequence>
<evidence type="ECO:0000313" key="3">
    <source>
        <dbReference type="WBParaSite" id="Hba_01708"/>
    </source>
</evidence>
<reference evidence="3" key="1">
    <citation type="submission" date="2016-11" db="UniProtKB">
        <authorList>
            <consortium name="WormBaseParasite"/>
        </authorList>
    </citation>
    <scope>IDENTIFICATION</scope>
</reference>
<feature type="transmembrane region" description="Helical" evidence="1">
    <location>
        <begin position="25"/>
        <end position="45"/>
    </location>
</feature>
<dbReference type="Proteomes" id="UP000095283">
    <property type="component" value="Unplaced"/>
</dbReference>
<evidence type="ECO:0000313" key="2">
    <source>
        <dbReference type="Proteomes" id="UP000095283"/>
    </source>
</evidence>
<proteinExistence type="predicted"/>
<accession>A0A1I7WAL3</accession>
<dbReference type="AlphaFoldDB" id="A0A1I7WAL3"/>
<keyword evidence="1" id="KW-0472">Membrane</keyword>
<keyword evidence="1" id="KW-1133">Transmembrane helix</keyword>
<name>A0A1I7WAL3_HETBA</name>
<keyword evidence="1" id="KW-0812">Transmembrane</keyword>
<keyword evidence="2" id="KW-1185">Reference proteome</keyword>
<evidence type="ECO:0000256" key="1">
    <source>
        <dbReference type="SAM" id="Phobius"/>
    </source>
</evidence>
<protein>
    <submittedName>
        <fullName evidence="3">Uncharacterized protein</fullName>
    </submittedName>
</protein>